<proteinExistence type="predicted"/>
<dbReference type="HOGENOM" id="CLU_3390550_0_0_9"/>
<evidence type="ECO:0000313" key="3">
    <source>
        <dbReference type="Proteomes" id="UP000007523"/>
    </source>
</evidence>
<evidence type="ECO:0000313" key="2">
    <source>
        <dbReference type="EMBL" id="AFC32309.1"/>
    </source>
</evidence>
<reference evidence="2 3" key="1">
    <citation type="journal article" date="2012" name="J. Bacteriol.">
        <title>Complete Genome Sequence of Paenibacillus mucilaginosus 3016, a Bacterium Functional as Microbial Fertilizer.</title>
        <authorList>
            <person name="Ma M."/>
            <person name="Wang Z."/>
            <person name="Li L."/>
            <person name="Jiang X."/>
            <person name="Guan D."/>
            <person name="Cao F."/>
            <person name="Chen H."/>
            <person name="Wang X."/>
            <person name="Shen D."/>
            <person name="Du B."/>
            <person name="Li J."/>
        </authorList>
    </citation>
    <scope>NUCLEOTIDE SEQUENCE [LARGE SCALE GENOMIC DNA]</scope>
    <source>
        <strain evidence="2 3">3016</strain>
    </source>
</reference>
<keyword evidence="1" id="KW-0812">Transmembrane</keyword>
<accession>H6NIJ8</accession>
<gene>
    <name evidence="2" type="ORF">PM3016_5617</name>
</gene>
<dbReference type="KEGG" id="pmq:PM3016_5617"/>
<organism evidence="2 3">
    <name type="scientific">Paenibacillus mucilaginosus 3016</name>
    <dbReference type="NCBI Taxonomy" id="1116391"/>
    <lineage>
        <taxon>Bacteria</taxon>
        <taxon>Bacillati</taxon>
        <taxon>Bacillota</taxon>
        <taxon>Bacilli</taxon>
        <taxon>Bacillales</taxon>
        <taxon>Paenibacillaceae</taxon>
        <taxon>Paenibacillus</taxon>
    </lineage>
</organism>
<keyword evidence="1" id="KW-0472">Membrane</keyword>
<dbReference type="AlphaFoldDB" id="H6NIJ8"/>
<keyword evidence="1" id="KW-1133">Transmembrane helix</keyword>
<evidence type="ECO:0000256" key="1">
    <source>
        <dbReference type="SAM" id="Phobius"/>
    </source>
</evidence>
<keyword evidence="3" id="KW-1185">Reference proteome</keyword>
<sequence length="32" mass="3436">MRGLLNGAALALPLWGIILCIVQLLLHLGQQP</sequence>
<name>H6NIJ8_9BACL</name>
<dbReference type="Proteomes" id="UP000007523">
    <property type="component" value="Chromosome"/>
</dbReference>
<feature type="transmembrane region" description="Helical" evidence="1">
    <location>
        <begin position="7"/>
        <end position="26"/>
    </location>
</feature>
<dbReference type="EMBL" id="CP003235">
    <property type="protein sequence ID" value="AFC32309.1"/>
    <property type="molecule type" value="Genomic_DNA"/>
</dbReference>
<protein>
    <submittedName>
        <fullName evidence="2">Uncharacterized protein</fullName>
    </submittedName>
</protein>